<feature type="compositionally biased region" description="Polar residues" evidence="1">
    <location>
        <begin position="155"/>
        <end position="164"/>
    </location>
</feature>
<organism evidence="2 3">
    <name type="scientific">Fibroporia radiculosa</name>
    <dbReference type="NCBI Taxonomy" id="599839"/>
    <lineage>
        <taxon>Eukaryota</taxon>
        <taxon>Fungi</taxon>
        <taxon>Dikarya</taxon>
        <taxon>Basidiomycota</taxon>
        <taxon>Agaricomycotina</taxon>
        <taxon>Agaricomycetes</taxon>
        <taxon>Polyporales</taxon>
        <taxon>Fibroporiaceae</taxon>
        <taxon>Fibroporia</taxon>
    </lineage>
</organism>
<proteinExistence type="predicted"/>
<accession>J4IBB7</accession>
<evidence type="ECO:0000313" key="2">
    <source>
        <dbReference type="EMBL" id="CCM04381.1"/>
    </source>
</evidence>
<evidence type="ECO:0000313" key="3">
    <source>
        <dbReference type="Proteomes" id="UP000006352"/>
    </source>
</evidence>
<sequence>MTGPQRVPTPYPSHLQTLEECFTAEIIEMPTPIRPILSFPSQHESGNSSVEFLDEGGFWYPFAPLPNATRQPFLIPGSSETSNSDAIVLHQFPGPLEIPHNSSEASTGSYHIAPVQVFQSLSPINVSSSPNPDSPIAISPDSPNMPPLASDDSDNSNLINAPNL</sequence>
<name>J4IBB7_9APHY</name>
<reference evidence="2 3" key="1">
    <citation type="journal article" date="2012" name="Appl. Environ. Microbiol.">
        <title>Short-read sequencing for genomic analysis of the brown rot fungus Fibroporia radiculosa.</title>
        <authorList>
            <person name="Tang J.D."/>
            <person name="Perkins A.D."/>
            <person name="Sonstegard T.S."/>
            <person name="Schroeder S.G."/>
            <person name="Burgess S.C."/>
            <person name="Diehl S.V."/>
        </authorList>
    </citation>
    <scope>NUCLEOTIDE SEQUENCE [LARGE SCALE GENOMIC DNA]</scope>
    <source>
        <strain evidence="2 3">TFFH 294</strain>
    </source>
</reference>
<keyword evidence="3" id="KW-1185">Reference proteome</keyword>
<dbReference type="RefSeq" id="XP_012183664.1">
    <property type="nucleotide sequence ID" value="XM_012328274.1"/>
</dbReference>
<evidence type="ECO:0000256" key="1">
    <source>
        <dbReference type="SAM" id="MobiDB-lite"/>
    </source>
</evidence>
<gene>
    <name evidence="2" type="ORF">FIBRA_06556</name>
</gene>
<dbReference type="Proteomes" id="UP000006352">
    <property type="component" value="Unassembled WGS sequence"/>
</dbReference>
<feature type="region of interest" description="Disordered" evidence="1">
    <location>
        <begin position="124"/>
        <end position="164"/>
    </location>
</feature>
<dbReference type="InParanoid" id="J4IBB7"/>
<dbReference type="GeneID" id="24099292"/>
<dbReference type="HOGENOM" id="CLU_049341_1_1_1"/>
<protein>
    <submittedName>
        <fullName evidence="2">Uncharacterized protein</fullName>
    </submittedName>
</protein>
<feature type="compositionally biased region" description="Low complexity" evidence="1">
    <location>
        <begin position="127"/>
        <end position="142"/>
    </location>
</feature>
<dbReference type="EMBL" id="HE797154">
    <property type="protein sequence ID" value="CCM04381.1"/>
    <property type="molecule type" value="Genomic_DNA"/>
</dbReference>
<dbReference type="AlphaFoldDB" id="J4IBB7"/>